<dbReference type="EnsemblMetazoa" id="XM_014397060.2">
    <property type="protein sequence ID" value="XP_014252546.1"/>
    <property type="gene ID" value="LOC106668372"/>
</dbReference>
<evidence type="ECO:0000256" key="6">
    <source>
        <dbReference type="ARBA" id="ARBA00058393"/>
    </source>
</evidence>
<dbReference type="InterPro" id="IPR001247">
    <property type="entry name" value="ExoRNase_PH_dom1"/>
</dbReference>
<dbReference type="FunFam" id="3.30.230.70:FF:000004">
    <property type="entry name" value="Exosome complex component Rrp41"/>
    <property type="match status" value="1"/>
</dbReference>
<keyword evidence="4" id="KW-0963">Cytoplasm</keyword>
<dbReference type="InterPro" id="IPR027408">
    <property type="entry name" value="PNPase/RNase_PH_dom_sf"/>
</dbReference>
<evidence type="ECO:0000313" key="12">
    <source>
        <dbReference type="Proteomes" id="UP000494040"/>
    </source>
</evidence>
<dbReference type="GO" id="GO:0000177">
    <property type="term" value="C:cytoplasmic exosome (RNase complex)"/>
    <property type="evidence" value="ECO:0007669"/>
    <property type="project" value="TreeGrafter"/>
</dbReference>
<feature type="domain" description="Exoribonuclease phosphorolytic" evidence="9">
    <location>
        <begin position="18"/>
        <end position="150"/>
    </location>
</feature>
<proteinExistence type="inferred from homology"/>
<dbReference type="GO" id="GO:0016075">
    <property type="term" value="P:rRNA catabolic process"/>
    <property type="evidence" value="ECO:0007669"/>
    <property type="project" value="TreeGrafter"/>
</dbReference>
<comment type="function">
    <text evidence="6">Non-catalytic component of the RNA exosome complex which has 3'-&gt;5' exoribonuclease activity and participates in a multitude of cellular RNA processing and degradation events.</text>
</comment>
<comment type="subunit">
    <text evidence="7">Component of the RNA exosome complex.</text>
</comment>
<dbReference type="GO" id="GO:0034475">
    <property type="term" value="P:U4 snRNA 3'-end processing"/>
    <property type="evidence" value="ECO:0007669"/>
    <property type="project" value="TreeGrafter"/>
</dbReference>
<dbReference type="OMA" id="ENQMLSI"/>
<dbReference type="PANTHER" id="PTHR11953:SF0">
    <property type="entry name" value="EXOSOME COMPLEX COMPONENT RRP41"/>
    <property type="match status" value="1"/>
</dbReference>
<evidence type="ECO:0000256" key="1">
    <source>
        <dbReference type="ARBA" id="ARBA00004496"/>
    </source>
</evidence>
<dbReference type="Pfam" id="PF03725">
    <property type="entry name" value="RNase_PH_C"/>
    <property type="match status" value="1"/>
</dbReference>
<evidence type="ECO:0000256" key="4">
    <source>
        <dbReference type="ARBA" id="ARBA00022490"/>
    </source>
</evidence>
<dbReference type="InterPro" id="IPR036345">
    <property type="entry name" value="ExoRNase_PH_dom2_sf"/>
</dbReference>
<evidence type="ECO:0000256" key="5">
    <source>
        <dbReference type="ARBA" id="ARBA00022835"/>
    </source>
</evidence>
<dbReference type="GO" id="GO:0005730">
    <property type="term" value="C:nucleolus"/>
    <property type="evidence" value="ECO:0007669"/>
    <property type="project" value="UniProtKB-SubCell"/>
</dbReference>
<keyword evidence="12" id="KW-1185">Reference proteome</keyword>
<sequence>MELVNDQGLRIDGRRPDELRLIKCRLGVYDHADGSAYLEQGNTKVIATVFGPNEVRGAHKSKAQSDLALVNCHYSMSPFSKSERKAPRARDRKNTEMTINLHQALTSVIKAELMPRSQIDVMVEVLAADGGNCCAAINAATLALIDAGVPLKEYVIACTASLSDDNVPMVDISNLEQNLGGPCLTVAMLPNSEQIALIEMSHRMHVEHLGKVLKMAQQGCMNIYNILDEAVNQSLRSAVHFDQ</sequence>
<comment type="subcellular location">
    <subcellularLocation>
        <location evidence="1">Cytoplasm</location>
    </subcellularLocation>
    <subcellularLocation>
        <location evidence="2">Nucleus</location>
        <location evidence="2">Nucleolus</location>
    </subcellularLocation>
</comment>
<dbReference type="GO" id="GO:0003723">
    <property type="term" value="F:RNA binding"/>
    <property type="evidence" value="ECO:0007669"/>
    <property type="project" value="TreeGrafter"/>
</dbReference>
<dbReference type="Gene3D" id="3.30.230.70">
    <property type="entry name" value="GHMP Kinase, N-terminal domain"/>
    <property type="match status" value="1"/>
</dbReference>
<dbReference type="CDD" id="cd11370">
    <property type="entry name" value="RNase_PH_RRP41"/>
    <property type="match status" value="1"/>
</dbReference>
<evidence type="ECO:0000259" key="9">
    <source>
        <dbReference type="Pfam" id="PF01138"/>
    </source>
</evidence>
<dbReference type="GO" id="GO:0071051">
    <property type="term" value="P:poly(A)-dependent snoRNA 3'-end processing"/>
    <property type="evidence" value="ECO:0007669"/>
    <property type="project" value="TreeGrafter"/>
</dbReference>
<name>A0A8I6RVT8_CIMLE</name>
<dbReference type="RefSeq" id="XP_014252546.1">
    <property type="nucleotide sequence ID" value="XM_014397060.2"/>
</dbReference>
<accession>A0A8I6RVT8</accession>
<dbReference type="InterPro" id="IPR015847">
    <property type="entry name" value="ExoRNase_PH_dom2"/>
</dbReference>
<reference evidence="11" key="1">
    <citation type="submission" date="2022-01" db="UniProtKB">
        <authorList>
            <consortium name="EnsemblMetazoa"/>
        </authorList>
    </citation>
    <scope>IDENTIFICATION</scope>
</reference>
<evidence type="ECO:0000256" key="7">
    <source>
        <dbReference type="ARBA" id="ARBA00062379"/>
    </source>
</evidence>
<dbReference type="AlphaFoldDB" id="A0A8I6RVT8"/>
<dbReference type="InterPro" id="IPR050080">
    <property type="entry name" value="RNase_PH"/>
</dbReference>
<dbReference type="GO" id="GO:0000176">
    <property type="term" value="C:nuclear exosome (RNase complex)"/>
    <property type="evidence" value="ECO:0007669"/>
    <property type="project" value="TreeGrafter"/>
</dbReference>
<dbReference type="Pfam" id="PF01138">
    <property type="entry name" value="RNase_PH"/>
    <property type="match status" value="1"/>
</dbReference>
<evidence type="ECO:0000256" key="2">
    <source>
        <dbReference type="ARBA" id="ARBA00004604"/>
    </source>
</evidence>
<dbReference type="SUPFAM" id="SSF55666">
    <property type="entry name" value="Ribonuclease PH domain 2-like"/>
    <property type="match status" value="1"/>
</dbReference>
<keyword evidence="5" id="KW-0271">Exosome</keyword>
<feature type="domain" description="Exoribonuclease phosphorolytic" evidence="10">
    <location>
        <begin position="154"/>
        <end position="219"/>
    </location>
</feature>
<dbReference type="OrthoDB" id="27298at2759"/>
<evidence type="ECO:0000256" key="8">
    <source>
        <dbReference type="ARBA" id="ARBA00073078"/>
    </source>
</evidence>
<dbReference type="InterPro" id="IPR020568">
    <property type="entry name" value="Ribosomal_Su5_D2-typ_SF"/>
</dbReference>
<dbReference type="Proteomes" id="UP000494040">
    <property type="component" value="Unassembled WGS sequence"/>
</dbReference>
<dbReference type="PANTHER" id="PTHR11953">
    <property type="entry name" value="EXOSOME COMPLEX COMPONENT"/>
    <property type="match status" value="1"/>
</dbReference>
<comment type="similarity">
    <text evidence="3">Belongs to the RNase PH family.</text>
</comment>
<dbReference type="CTD" id="34721"/>
<protein>
    <recommendedName>
        <fullName evidence="8">Putative exosome complex component RRP41</fullName>
    </recommendedName>
</protein>
<evidence type="ECO:0000256" key="3">
    <source>
        <dbReference type="ARBA" id="ARBA00006678"/>
    </source>
</evidence>
<organism evidence="11 12">
    <name type="scientific">Cimex lectularius</name>
    <name type="common">Bed bug</name>
    <name type="synonym">Acanthia lectularia</name>
    <dbReference type="NCBI Taxonomy" id="79782"/>
    <lineage>
        <taxon>Eukaryota</taxon>
        <taxon>Metazoa</taxon>
        <taxon>Ecdysozoa</taxon>
        <taxon>Arthropoda</taxon>
        <taxon>Hexapoda</taxon>
        <taxon>Insecta</taxon>
        <taxon>Pterygota</taxon>
        <taxon>Neoptera</taxon>
        <taxon>Paraneoptera</taxon>
        <taxon>Hemiptera</taxon>
        <taxon>Heteroptera</taxon>
        <taxon>Panheteroptera</taxon>
        <taxon>Cimicomorpha</taxon>
        <taxon>Cimicidae</taxon>
        <taxon>Cimex</taxon>
    </lineage>
</organism>
<evidence type="ECO:0000313" key="11">
    <source>
        <dbReference type="EnsemblMetazoa" id="XP_014252546.1"/>
    </source>
</evidence>
<dbReference type="GO" id="GO:0071028">
    <property type="term" value="P:nuclear mRNA surveillance"/>
    <property type="evidence" value="ECO:0007669"/>
    <property type="project" value="TreeGrafter"/>
</dbReference>
<dbReference type="KEGG" id="clec:106668372"/>
<evidence type="ECO:0000259" key="10">
    <source>
        <dbReference type="Pfam" id="PF03725"/>
    </source>
</evidence>
<dbReference type="SUPFAM" id="SSF54211">
    <property type="entry name" value="Ribosomal protein S5 domain 2-like"/>
    <property type="match status" value="1"/>
</dbReference>
<dbReference type="GeneID" id="106668372"/>